<proteinExistence type="predicted"/>
<name>A0A1M4PQ01_9FIRM</name>
<dbReference type="SUPFAM" id="SSF111331">
    <property type="entry name" value="NAD kinase/diacylglycerol kinase-like"/>
    <property type="match status" value="1"/>
</dbReference>
<dbReference type="OrthoDB" id="5511344at2"/>
<dbReference type="GO" id="GO:0003951">
    <property type="term" value="F:NAD+ kinase activity"/>
    <property type="evidence" value="ECO:0007669"/>
    <property type="project" value="InterPro"/>
</dbReference>
<evidence type="ECO:0008006" key="3">
    <source>
        <dbReference type="Google" id="ProtNLM"/>
    </source>
</evidence>
<evidence type="ECO:0000313" key="2">
    <source>
        <dbReference type="Proteomes" id="UP000245423"/>
    </source>
</evidence>
<dbReference type="InterPro" id="IPR016064">
    <property type="entry name" value="NAD/diacylglycerol_kinase_sf"/>
</dbReference>
<dbReference type="Pfam" id="PF20143">
    <property type="entry name" value="NAD_kinase_C"/>
    <property type="match status" value="1"/>
</dbReference>
<dbReference type="PANTHER" id="PTHR40697">
    <property type="entry name" value="ACETOIN CATABOLISM PROTEIN X"/>
    <property type="match status" value="1"/>
</dbReference>
<dbReference type="GO" id="GO:0005524">
    <property type="term" value="F:ATP binding"/>
    <property type="evidence" value="ECO:0007669"/>
    <property type="project" value="UniProtKB-ARBA"/>
</dbReference>
<dbReference type="PIRSF" id="PIRSF016907">
    <property type="entry name" value="Kin_ATP-NAD"/>
    <property type="match status" value="1"/>
</dbReference>
<accession>A0A1M4PQ01</accession>
<dbReference type="GO" id="GO:0051287">
    <property type="term" value="F:NAD binding"/>
    <property type="evidence" value="ECO:0007669"/>
    <property type="project" value="UniProtKB-ARBA"/>
</dbReference>
<keyword evidence="2" id="KW-1185">Reference proteome</keyword>
<dbReference type="Gene3D" id="3.40.50.10330">
    <property type="entry name" value="Probable inorganic polyphosphate/atp-NAD kinase, domain 1"/>
    <property type="match status" value="1"/>
</dbReference>
<dbReference type="AlphaFoldDB" id="A0A1M4PQ01"/>
<dbReference type="InterPro" id="IPR039065">
    <property type="entry name" value="AcoX-like"/>
</dbReference>
<dbReference type="InterPro" id="IPR011386">
    <property type="entry name" value="Put_ATP-NAD_kin"/>
</dbReference>
<gene>
    <name evidence="1" type="ORF">CUESP1_2211</name>
</gene>
<sequence length="370" mass="40265">MKLGFIVNPIAGMGGKVGLKGTDGKEVLEKARQLGAYPEAPEKAKKALKILISLIDQIEIITCPGSMGEDEATQLGFKSIIIGDRKTNVGPEDTEEAASKMLEMGVDLLLFAGGDGTARNIYNVIGDKLPAIGIPAGVKIHSAVYANHPRSAGEVALKYLKGELKTIREAEVMDIDEEAYREGQVTAKLYGYMKVPYERQLVQSLKAGRPEQEESARKSIADRIVSEMEPDIFYIIGSGTSTRPIMEKLGLPNTLLGIDIVKNKKLVASDVGEKDILKIINGKKAKIIVTVIGGQGYIFGRGNQQLSGNVIKMVGKDNIRIIATKNKIISLGGQPILVDTGDDEVNKMFNRYMRILTSYNEEIIYKVKGL</sequence>
<evidence type="ECO:0000313" key="1">
    <source>
        <dbReference type="EMBL" id="SHD77565.1"/>
    </source>
</evidence>
<reference evidence="1 2" key="1">
    <citation type="submission" date="2016-11" db="EMBL/GenBank/DDBJ databases">
        <authorList>
            <person name="Manzoor S."/>
        </authorList>
    </citation>
    <scope>NUCLEOTIDE SEQUENCE [LARGE SCALE GENOMIC DNA]</scope>
    <source>
        <strain evidence="1">Clostridium ultunense strain Esp</strain>
    </source>
</reference>
<dbReference type="EMBL" id="LT669839">
    <property type="protein sequence ID" value="SHD77565.1"/>
    <property type="molecule type" value="Genomic_DNA"/>
</dbReference>
<organism evidence="1 2">
    <name type="scientific">[Clostridium] ultunense Esp</name>
    <dbReference type="NCBI Taxonomy" id="1288971"/>
    <lineage>
        <taxon>Bacteria</taxon>
        <taxon>Bacillati</taxon>
        <taxon>Bacillota</taxon>
        <taxon>Tissierellia</taxon>
        <taxon>Tissierellales</taxon>
        <taxon>Tepidimicrobiaceae</taxon>
        <taxon>Schnuerera</taxon>
    </lineage>
</organism>
<dbReference type="PANTHER" id="PTHR40697:SF2">
    <property type="entry name" value="ATP-NAD KINASE-RELATED"/>
    <property type="match status" value="1"/>
</dbReference>
<dbReference type="GO" id="GO:0006741">
    <property type="term" value="P:NADP+ biosynthetic process"/>
    <property type="evidence" value="ECO:0007669"/>
    <property type="project" value="InterPro"/>
</dbReference>
<dbReference type="InterPro" id="IPR017438">
    <property type="entry name" value="ATP-NAD_kinase_N"/>
</dbReference>
<dbReference type="Pfam" id="PF01513">
    <property type="entry name" value="NAD_kinase"/>
    <property type="match status" value="1"/>
</dbReference>
<dbReference type="InterPro" id="IPR002504">
    <property type="entry name" value="NADK"/>
</dbReference>
<dbReference type="RefSeq" id="WP_025641627.1">
    <property type="nucleotide sequence ID" value="NZ_LT669839.1"/>
</dbReference>
<protein>
    <recommendedName>
        <fullName evidence="3">ATP-NAD kinase</fullName>
    </recommendedName>
</protein>
<dbReference type="Proteomes" id="UP000245423">
    <property type="component" value="Chromosome 1"/>
</dbReference>